<keyword evidence="1" id="KW-1133">Transmembrane helix</keyword>
<evidence type="ECO:0000313" key="2">
    <source>
        <dbReference type="EMBL" id="ACT59501.1"/>
    </source>
</evidence>
<dbReference type="KEGG" id="hba:Hbal_1815"/>
<keyword evidence="3" id="KW-1185">Reference proteome</keyword>
<organism evidence="2 3">
    <name type="scientific">Hirschia baltica (strain ATCC 49814 / DSM 5838 / IFAM 1418)</name>
    <dbReference type="NCBI Taxonomy" id="582402"/>
    <lineage>
        <taxon>Bacteria</taxon>
        <taxon>Pseudomonadati</taxon>
        <taxon>Pseudomonadota</taxon>
        <taxon>Alphaproteobacteria</taxon>
        <taxon>Hyphomonadales</taxon>
        <taxon>Hyphomonadaceae</taxon>
        <taxon>Hirschia</taxon>
    </lineage>
</organism>
<feature type="transmembrane region" description="Helical" evidence="1">
    <location>
        <begin position="389"/>
        <end position="410"/>
    </location>
</feature>
<dbReference type="HOGENOM" id="CLU_640572_0_0_5"/>
<dbReference type="Proteomes" id="UP000002745">
    <property type="component" value="Chromosome"/>
</dbReference>
<reference evidence="3" key="1">
    <citation type="journal article" date="2011" name="J. Bacteriol.">
        <title>Genome sequences of eight morphologically diverse alphaproteobacteria.</title>
        <authorList>
            <consortium name="US DOE Joint Genome Institute"/>
            <person name="Brown P.J."/>
            <person name="Kysela D.T."/>
            <person name="Buechlein A."/>
            <person name="Hemmerich C."/>
            <person name="Brun Y.V."/>
        </authorList>
    </citation>
    <scope>NUCLEOTIDE SEQUENCE [LARGE SCALE GENOMIC DNA]</scope>
    <source>
        <strain evidence="3">ATCC 49814 / DSM 5838 / IFAM 1418</strain>
    </source>
</reference>
<keyword evidence="1" id="KW-0472">Membrane</keyword>
<evidence type="ECO:0000256" key="1">
    <source>
        <dbReference type="SAM" id="Phobius"/>
    </source>
</evidence>
<dbReference type="EMBL" id="CP001678">
    <property type="protein sequence ID" value="ACT59501.1"/>
    <property type="molecule type" value="Genomic_DNA"/>
</dbReference>
<dbReference type="AlphaFoldDB" id="C6XK56"/>
<name>C6XK56_HIRBI</name>
<proteinExistence type="predicted"/>
<protein>
    <submittedName>
        <fullName evidence="2">Uncharacterized protein</fullName>
    </submittedName>
</protein>
<accession>C6XK56</accession>
<sequence>MKTASSLARFLKKQNIPTVIGGVMGRTHLDGGASQIVLWSNLLAPYKKRLKDLPNSQLVILDGAGVPPELSSLDRVDVKSIGMRENRAWRDVAKMVQRDVSSEYHDVAIDRDVLPKAAPISLEETSVEVSQDEGVVEVEESLVEVEVEAAPTLESVEDLPELDLPELDAEIITTEPEMESVSEMVEADSELEEISVVEADALPDLDSLDEPIIPAEPEETNLAETEAESVGLDTLETPLELDLGELVDLPTPDEVETIEVPDVQVQLAEALPLSDVEKQGADEEDTVAENLEEECEPAATVSEDVLPSVEHLELPEAEILEDEFVVSDSIQDEAIPEPVPEQEQEVGQELAVEPVSEEVAPSVLDEVPSFSELSAAHNVELPKQENKTFIMPVLVLIVLIFGLGGAVGLLHPDSPFHIESDAALEEAE</sequence>
<dbReference type="STRING" id="582402.Hbal_1815"/>
<keyword evidence="1" id="KW-0812">Transmembrane</keyword>
<gene>
    <name evidence="2" type="ordered locus">Hbal_1815</name>
</gene>
<evidence type="ECO:0000313" key="3">
    <source>
        <dbReference type="Proteomes" id="UP000002745"/>
    </source>
</evidence>